<organism evidence="2 3">
    <name type="scientific">Pseudomonas putida</name>
    <name type="common">Arthrobacter siderocapsulatus</name>
    <dbReference type="NCBI Taxonomy" id="303"/>
    <lineage>
        <taxon>Bacteria</taxon>
        <taxon>Pseudomonadati</taxon>
        <taxon>Pseudomonadota</taxon>
        <taxon>Gammaproteobacteria</taxon>
        <taxon>Pseudomonadales</taxon>
        <taxon>Pseudomonadaceae</taxon>
        <taxon>Pseudomonas</taxon>
    </lineage>
</organism>
<evidence type="ECO:0008006" key="4">
    <source>
        <dbReference type="Google" id="ProtNLM"/>
    </source>
</evidence>
<dbReference type="AlphaFoldDB" id="A0A379KQW6"/>
<reference evidence="2 3" key="1">
    <citation type="submission" date="2018-06" db="EMBL/GenBank/DDBJ databases">
        <authorList>
            <consortium name="Pathogen Informatics"/>
            <person name="Doyle S."/>
        </authorList>
    </citation>
    <scope>NUCLEOTIDE SEQUENCE [LARGE SCALE GENOMIC DNA]</scope>
    <source>
        <strain evidence="2 3">NCTC7914</strain>
    </source>
</reference>
<sequence>MEKRAIIMLVAGLAGAAPHAPAAELPGRIATVEHHTAACFTPETSVNCEVSAVVESNGKLLLANDKRLPATGGPALFTLDLEQGKISGEPAVLPGDALKEADKYEALTKTLDGRYIIASTAFNKAGTQQDPRADTLSTLLYWPVDDPEAAKPLSPSSRGGVTSSIRLRKQISEAIGAPYFQIEGITMAPSEPAHEKAADGQLIIGIRKQGNSSADSYFGFLLISAHVKFNNGTMELVEAFKTIQNFNLQAQGKTLGLSGIEYDRFNKDRLYAVTSFEQQSVDAAGKKSTEIGGFLWAVPFTAGKPGTPKLLTREDGSALVFSNKPEGVEVLDAHQIIVVHDDDRVEVTTSEAGIKRGDNEFAYSKIIFP</sequence>
<dbReference type="Proteomes" id="UP000254602">
    <property type="component" value="Unassembled WGS sequence"/>
</dbReference>
<keyword evidence="1" id="KW-0732">Signal</keyword>
<gene>
    <name evidence="2" type="ORF">NCTC7914_04587</name>
</gene>
<evidence type="ECO:0000256" key="1">
    <source>
        <dbReference type="SAM" id="SignalP"/>
    </source>
</evidence>
<proteinExistence type="predicted"/>
<protein>
    <recommendedName>
        <fullName evidence="4">DUF3616 domain-containing protein</fullName>
    </recommendedName>
</protein>
<feature type="chain" id="PRO_5016928765" description="DUF3616 domain-containing protein" evidence="1">
    <location>
        <begin position="23"/>
        <end position="369"/>
    </location>
</feature>
<name>A0A379KQW6_PSEPU</name>
<accession>A0A379KQW6</accession>
<evidence type="ECO:0000313" key="2">
    <source>
        <dbReference type="EMBL" id="SUD70426.1"/>
    </source>
</evidence>
<evidence type="ECO:0000313" key="3">
    <source>
        <dbReference type="Proteomes" id="UP000254602"/>
    </source>
</evidence>
<dbReference type="RefSeq" id="WP_196997822.1">
    <property type="nucleotide sequence ID" value="NZ_UGUY01000001.1"/>
</dbReference>
<dbReference type="EMBL" id="UGUY01000001">
    <property type="protein sequence ID" value="SUD70426.1"/>
    <property type="molecule type" value="Genomic_DNA"/>
</dbReference>
<feature type="signal peptide" evidence="1">
    <location>
        <begin position="1"/>
        <end position="22"/>
    </location>
</feature>